<dbReference type="PANTHER" id="PTHR34796:SF1">
    <property type="entry name" value="EXPRESSED PROTEIN"/>
    <property type="match status" value="1"/>
</dbReference>
<sequence length="150" mass="16604">MNHADNSLNAGNQPAEFWLGIKQFNQGDYYSCHDTLEAIWLDAQILNKGFYQGILQIAVGLYHLTNLNWQGAAILLGEGINRLDAYEDIYGGIDVADLIQQAIDWLTALQETGPNNVQQLASALLAKPLEVDDHTVASKYHLVKPKIQGI</sequence>
<dbReference type="Pfam" id="PF03745">
    <property type="entry name" value="DUF309"/>
    <property type="match status" value="1"/>
</dbReference>
<reference evidence="1" key="1">
    <citation type="submission" date="2020-11" db="EMBL/GenBank/DDBJ databases">
        <authorList>
            <person name="Konstantinou D."/>
            <person name="Gkelis S."/>
            <person name="Popin R."/>
            <person name="Fewer D."/>
            <person name="Sivonen K."/>
        </authorList>
    </citation>
    <scope>NUCLEOTIDE SEQUENCE</scope>
    <source>
        <strain evidence="1">TAU-MAC 1115</strain>
    </source>
</reference>
<evidence type="ECO:0000313" key="2">
    <source>
        <dbReference type="Proteomes" id="UP000717364"/>
    </source>
</evidence>
<dbReference type="AlphaFoldDB" id="A0A947GG74"/>
<comment type="caution">
    <text evidence="1">The sequence shown here is derived from an EMBL/GenBank/DDBJ whole genome shotgun (WGS) entry which is preliminary data.</text>
</comment>
<protein>
    <submittedName>
        <fullName evidence="1">DUF309 domain-containing protein</fullName>
    </submittedName>
</protein>
<dbReference type="RefSeq" id="WP_215607269.1">
    <property type="nucleotide sequence ID" value="NZ_JADOES010000003.1"/>
</dbReference>
<dbReference type="Proteomes" id="UP000717364">
    <property type="component" value="Unassembled WGS sequence"/>
</dbReference>
<dbReference type="SUPFAM" id="SSF140663">
    <property type="entry name" value="TTHA0068-like"/>
    <property type="match status" value="1"/>
</dbReference>
<dbReference type="EMBL" id="JADOES010000003">
    <property type="protein sequence ID" value="MBT9314199.1"/>
    <property type="molecule type" value="Genomic_DNA"/>
</dbReference>
<proteinExistence type="predicted"/>
<evidence type="ECO:0000313" key="1">
    <source>
        <dbReference type="EMBL" id="MBT9314199.1"/>
    </source>
</evidence>
<dbReference type="Gene3D" id="1.10.3450.10">
    <property type="entry name" value="TTHA0068-like"/>
    <property type="match status" value="1"/>
</dbReference>
<name>A0A947GG74_9CYAN</name>
<gene>
    <name evidence="1" type="ORF">IXB50_02020</name>
</gene>
<dbReference type="InterPro" id="IPR005500">
    <property type="entry name" value="DUF309"/>
</dbReference>
<organism evidence="1 2">
    <name type="scientific">Leptothoe spongobia TAU-MAC 1115</name>
    <dbReference type="NCBI Taxonomy" id="1967444"/>
    <lineage>
        <taxon>Bacteria</taxon>
        <taxon>Bacillati</taxon>
        <taxon>Cyanobacteriota</taxon>
        <taxon>Cyanophyceae</taxon>
        <taxon>Nodosilineales</taxon>
        <taxon>Cymatolegaceae</taxon>
        <taxon>Leptothoe</taxon>
        <taxon>Leptothoe spongobia</taxon>
    </lineage>
</organism>
<dbReference type="InterPro" id="IPR023203">
    <property type="entry name" value="TTHA0068_sf"/>
</dbReference>
<accession>A0A947GG74</accession>
<reference evidence="1" key="2">
    <citation type="journal article" date="2021" name="Mar. Drugs">
        <title>Genome Reduction and Secondary Metabolism of the Marine Sponge-Associated Cyanobacterium Leptothoe.</title>
        <authorList>
            <person name="Konstantinou D."/>
            <person name="Popin R.V."/>
            <person name="Fewer D.P."/>
            <person name="Sivonen K."/>
            <person name="Gkelis S."/>
        </authorList>
    </citation>
    <scope>NUCLEOTIDE SEQUENCE</scope>
    <source>
        <strain evidence="1">TAU-MAC 1115</strain>
    </source>
</reference>
<keyword evidence="2" id="KW-1185">Reference proteome</keyword>
<dbReference type="PANTHER" id="PTHR34796">
    <property type="entry name" value="EXPRESSED PROTEIN"/>
    <property type="match status" value="1"/>
</dbReference>